<dbReference type="Pfam" id="PF12698">
    <property type="entry name" value="ABC2_membrane_3"/>
    <property type="match status" value="1"/>
</dbReference>
<dbReference type="RefSeq" id="WP_344195820.1">
    <property type="nucleotide sequence ID" value="NZ_BAAAND010000008.1"/>
</dbReference>
<comment type="caution">
    <text evidence="8">The sequence shown here is derived from an EMBL/GenBank/DDBJ whole genome shotgun (WGS) entry which is preliminary data.</text>
</comment>
<feature type="transmembrane region" description="Helical" evidence="6">
    <location>
        <begin position="217"/>
        <end position="243"/>
    </location>
</feature>
<feature type="transmembrane region" description="Helical" evidence="6">
    <location>
        <begin position="24"/>
        <end position="44"/>
    </location>
</feature>
<evidence type="ECO:0000256" key="3">
    <source>
        <dbReference type="ARBA" id="ARBA00022692"/>
    </source>
</evidence>
<proteinExistence type="predicted"/>
<feature type="domain" description="ABC-2 type transporter transmembrane" evidence="7">
    <location>
        <begin position="32"/>
        <end position="363"/>
    </location>
</feature>
<feature type="transmembrane region" description="Helical" evidence="6">
    <location>
        <begin position="263"/>
        <end position="280"/>
    </location>
</feature>
<evidence type="ECO:0000313" key="9">
    <source>
        <dbReference type="Proteomes" id="UP001500190"/>
    </source>
</evidence>
<keyword evidence="3 6" id="KW-0812">Transmembrane</keyword>
<dbReference type="InterPro" id="IPR051449">
    <property type="entry name" value="ABC-2_transporter_component"/>
</dbReference>
<keyword evidence="2" id="KW-1003">Cell membrane</keyword>
<keyword evidence="9" id="KW-1185">Reference proteome</keyword>
<evidence type="ECO:0000256" key="2">
    <source>
        <dbReference type="ARBA" id="ARBA00022475"/>
    </source>
</evidence>
<evidence type="ECO:0000256" key="1">
    <source>
        <dbReference type="ARBA" id="ARBA00004651"/>
    </source>
</evidence>
<evidence type="ECO:0000256" key="4">
    <source>
        <dbReference type="ARBA" id="ARBA00022989"/>
    </source>
</evidence>
<dbReference type="PANTHER" id="PTHR30294">
    <property type="entry name" value="MEMBRANE COMPONENT OF ABC TRANSPORTER YHHJ-RELATED"/>
    <property type="match status" value="1"/>
</dbReference>
<dbReference type="Proteomes" id="UP001500190">
    <property type="component" value="Unassembled WGS sequence"/>
</dbReference>
<name>A0ABN2E8P2_9ACTN</name>
<feature type="transmembrane region" description="Helical" evidence="6">
    <location>
        <begin position="345"/>
        <end position="363"/>
    </location>
</feature>
<feature type="transmembrane region" description="Helical" evidence="6">
    <location>
        <begin position="170"/>
        <end position="196"/>
    </location>
</feature>
<reference evidence="8 9" key="1">
    <citation type="journal article" date="2019" name="Int. J. Syst. Evol. Microbiol.">
        <title>The Global Catalogue of Microorganisms (GCM) 10K type strain sequencing project: providing services to taxonomists for standard genome sequencing and annotation.</title>
        <authorList>
            <consortium name="The Broad Institute Genomics Platform"/>
            <consortium name="The Broad Institute Genome Sequencing Center for Infectious Disease"/>
            <person name="Wu L."/>
            <person name="Ma J."/>
        </authorList>
    </citation>
    <scope>NUCLEOTIDE SEQUENCE [LARGE SCALE GENOMIC DNA]</scope>
    <source>
        <strain evidence="8 9">JCM 14304</strain>
    </source>
</reference>
<evidence type="ECO:0000259" key="7">
    <source>
        <dbReference type="Pfam" id="PF12698"/>
    </source>
</evidence>
<sequence>MTPGIRVVWIVAVREIRTRVRSTAFRISAAMMLLAVVLVIVIPVRVAQRQHTYTVAIVATQPQLMTTALTATGLDVRTEIADTRKAAADQVSSGTATAAVIAAGDKVEIIWSGEADVTLAPVITSAASRYVLAERADALGLTPAEVTGLLSPVRPAVTVLNPNADSTSRVIVALVGVILLFVALNIYGSYVLTGVVAEKSSRVVEVLLARVRPVQLLAGKVIGIGLLGVAQFAVLAIAAAVTLHAVKPPNLPSGTLPQIAGDVLWFVLGYSFYSVLYGALGSLASRIEDAQAAAAPLTGMLTLAYLGGFLALRSPHAGWVTVLSFFPPTAPMYLPLRSALVHVPLWQGVLAAVLVVAATAVVLRIGGRLYQGAVLHHGTRLRIGQAWRAAE</sequence>
<keyword evidence="5 6" id="KW-0472">Membrane</keyword>
<dbReference type="InterPro" id="IPR013525">
    <property type="entry name" value="ABC2_TM"/>
</dbReference>
<dbReference type="EMBL" id="BAAAND010000008">
    <property type="protein sequence ID" value="GAA1598295.1"/>
    <property type="molecule type" value="Genomic_DNA"/>
</dbReference>
<evidence type="ECO:0000313" key="8">
    <source>
        <dbReference type="EMBL" id="GAA1598295.1"/>
    </source>
</evidence>
<keyword evidence="4 6" id="KW-1133">Transmembrane helix</keyword>
<protein>
    <submittedName>
        <fullName evidence="8">ABC transporter permease</fullName>
    </submittedName>
</protein>
<gene>
    <name evidence="8" type="ORF">GCM10009742_52040</name>
</gene>
<accession>A0ABN2E8P2</accession>
<organism evidence="8 9">
    <name type="scientific">Kribbella karoonensis</name>
    <dbReference type="NCBI Taxonomy" id="324851"/>
    <lineage>
        <taxon>Bacteria</taxon>
        <taxon>Bacillati</taxon>
        <taxon>Actinomycetota</taxon>
        <taxon>Actinomycetes</taxon>
        <taxon>Propionibacteriales</taxon>
        <taxon>Kribbellaceae</taxon>
        <taxon>Kribbella</taxon>
    </lineage>
</organism>
<dbReference type="PANTHER" id="PTHR30294:SF29">
    <property type="entry name" value="MULTIDRUG ABC TRANSPORTER PERMEASE YBHS-RELATED"/>
    <property type="match status" value="1"/>
</dbReference>
<evidence type="ECO:0000256" key="5">
    <source>
        <dbReference type="ARBA" id="ARBA00023136"/>
    </source>
</evidence>
<feature type="transmembrane region" description="Helical" evidence="6">
    <location>
        <begin position="292"/>
        <end position="312"/>
    </location>
</feature>
<evidence type="ECO:0000256" key="6">
    <source>
        <dbReference type="SAM" id="Phobius"/>
    </source>
</evidence>
<comment type="subcellular location">
    <subcellularLocation>
        <location evidence="1">Cell membrane</location>
        <topology evidence="1">Multi-pass membrane protein</topology>
    </subcellularLocation>
</comment>